<accession>A0A6A6QUQ1</accession>
<reference evidence="1" key="1">
    <citation type="journal article" date="2020" name="Stud. Mycol.">
        <title>101 Dothideomycetes genomes: a test case for predicting lifestyles and emergence of pathogens.</title>
        <authorList>
            <person name="Haridas S."/>
            <person name="Albert R."/>
            <person name="Binder M."/>
            <person name="Bloem J."/>
            <person name="Labutti K."/>
            <person name="Salamov A."/>
            <person name="Andreopoulos B."/>
            <person name="Baker S."/>
            <person name="Barry K."/>
            <person name="Bills G."/>
            <person name="Bluhm B."/>
            <person name="Cannon C."/>
            <person name="Castanera R."/>
            <person name="Culley D."/>
            <person name="Daum C."/>
            <person name="Ezra D."/>
            <person name="Gonzalez J."/>
            <person name="Henrissat B."/>
            <person name="Kuo A."/>
            <person name="Liang C."/>
            <person name="Lipzen A."/>
            <person name="Lutzoni F."/>
            <person name="Magnuson J."/>
            <person name="Mondo S."/>
            <person name="Nolan M."/>
            <person name="Ohm R."/>
            <person name="Pangilinan J."/>
            <person name="Park H.-J."/>
            <person name="Ramirez L."/>
            <person name="Alfaro M."/>
            <person name="Sun H."/>
            <person name="Tritt A."/>
            <person name="Yoshinaga Y."/>
            <person name="Zwiers L.-H."/>
            <person name="Turgeon B."/>
            <person name="Goodwin S."/>
            <person name="Spatafora J."/>
            <person name="Crous P."/>
            <person name="Grigoriev I."/>
        </authorList>
    </citation>
    <scope>NUCLEOTIDE SEQUENCE</scope>
    <source>
        <strain evidence="1">CBS 269.34</strain>
    </source>
</reference>
<gene>
    <name evidence="1" type="ORF">BU16DRAFT_360955</name>
</gene>
<evidence type="ECO:0000313" key="2">
    <source>
        <dbReference type="Proteomes" id="UP000799750"/>
    </source>
</evidence>
<sequence>MFCSSISYLTDLLFATTFWSDYPLLRWIFQWSCYRRRTLGTTVLFCDGHSGLSSLRDRFRHGALLMVSHCLHTSLILLPNPITPITQSPALFTL</sequence>
<dbReference type="Proteomes" id="UP000799750">
    <property type="component" value="Unassembled WGS sequence"/>
</dbReference>
<name>A0A6A6QUQ1_9PEZI</name>
<dbReference type="OrthoDB" id="10480794at2759"/>
<organism evidence="1 2">
    <name type="scientific">Lophium mytilinum</name>
    <dbReference type="NCBI Taxonomy" id="390894"/>
    <lineage>
        <taxon>Eukaryota</taxon>
        <taxon>Fungi</taxon>
        <taxon>Dikarya</taxon>
        <taxon>Ascomycota</taxon>
        <taxon>Pezizomycotina</taxon>
        <taxon>Dothideomycetes</taxon>
        <taxon>Pleosporomycetidae</taxon>
        <taxon>Mytilinidiales</taxon>
        <taxon>Mytilinidiaceae</taxon>
        <taxon>Lophium</taxon>
    </lineage>
</organism>
<dbReference type="AlphaFoldDB" id="A0A6A6QUQ1"/>
<dbReference type="EMBL" id="MU004188">
    <property type="protein sequence ID" value="KAF2495926.1"/>
    <property type="molecule type" value="Genomic_DNA"/>
</dbReference>
<evidence type="ECO:0000313" key="1">
    <source>
        <dbReference type="EMBL" id="KAF2495926.1"/>
    </source>
</evidence>
<proteinExistence type="predicted"/>
<keyword evidence="2" id="KW-1185">Reference proteome</keyword>
<protein>
    <submittedName>
        <fullName evidence="1">Uncharacterized protein</fullName>
    </submittedName>
</protein>